<proteinExistence type="predicted"/>
<keyword evidence="1" id="KW-0175">Coiled coil</keyword>
<protein>
    <submittedName>
        <fullName evidence="3">Uncharacterized protein</fullName>
    </submittedName>
</protein>
<keyword evidence="4" id="KW-1185">Reference proteome</keyword>
<evidence type="ECO:0000313" key="4">
    <source>
        <dbReference type="Proteomes" id="UP000886523"/>
    </source>
</evidence>
<dbReference type="EMBL" id="MU128921">
    <property type="protein sequence ID" value="KAF9518880.1"/>
    <property type="molecule type" value="Genomic_DNA"/>
</dbReference>
<feature type="coiled-coil region" evidence="1">
    <location>
        <begin position="156"/>
        <end position="253"/>
    </location>
</feature>
<dbReference type="AlphaFoldDB" id="A0A9P6B8H2"/>
<accession>A0A9P6B8H2</accession>
<dbReference type="Proteomes" id="UP000886523">
    <property type="component" value="Unassembled WGS sequence"/>
</dbReference>
<comment type="caution">
    <text evidence="3">The sequence shown here is derived from an EMBL/GenBank/DDBJ whole genome shotgun (WGS) entry which is preliminary data.</text>
</comment>
<evidence type="ECO:0000256" key="2">
    <source>
        <dbReference type="SAM" id="MobiDB-lite"/>
    </source>
</evidence>
<organism evidence="3 4">
    <name type="scientific">Hydnum rufescens UP504</name>
    <dbReference type="NCBI Taxonomy" id="1448309"/>
    <lineage>
        <taxon>Eukaryota</taxon>
        <taxon>Fungi</taxon>
        <taxon>Dikarya</taxon>
        <taxon>Basidiomycota</taxon>
        <taxon>Agaricomycotina</taxon>
        <taxon>Agaricomycetes</taxon>
        <taxon>Cantharellales</taxon>
        <taxon>Hydnaceae</taxon>
        <taxon>Hydnum</taxon>
    </lineage>
</organism>
<evidence type="ECO:0000256" key="1">
    <source>
        <dbReference type="SAM" id="Coils"/>
    </source>
</evidence>
<evidence type="ECO:0000313" key="3">
    <source>
        <dbReference type="EMBL" id="KAF9518880.1"/>
    </source>
</evidence>
<sequence>MALLLQCILSMESWPEGRFQISYHPVLCLLAFEMRWQQKPLRREMRYTKTSGSWMMIPAGYDPPHFTSYHCLSGIYSPAPAVSSSSPISLAPAKQMAARDLLDSEDEEVQKAALPPSSAIIGNTKNQLDSTSQSLNKTRMEREQLDYNVTDSAAQLVQLESQLASAKAAYETETRLVKDLRDRQLEQAADIRTIRAQLIRAESDVSALRAEKAEVEGSVLRDKEEIRSLQRALKEASDAAVIAKAELERVKKDARQQKGLLAISRKQLSNAEAEREGVAKGIVTEKEELAQAYVEHAVVEAEYARSLASAPVPAPAAVEVASTSPRNVPIPETPERVASPALSTKNTNPFGHLAQGFSSPPPTVFPLFGPPAQTEESMPKGAPQAAETDPFSVTSDAQVSEPHPDLLYPSSHEIHRPSSRSQFLLPMDPIFPPCLPLDAGHWGLLRRSDAEASTMNRFPTPIPKNS</sequence>
<gene>
    <name evidence="3" type="ORF">BS47DRAFT_164468</name>
</gene>
<name>A0A9P6B8H2_9AGAM</name>
<feature type="region of interest" description="Disordered" evidence="2">
    <location>
        <begin position="369"/>
        <end position="399"/>
    </location>
</feature>
<dbReference type="OrthoDB" id="524326at2759"/>
<reference evidence="3" key="1">
    <citation type="journal article" date="2020" name="Nat. Commun.">
        <title>Large-scale genome sequencing of mycorrhizal fungi provides insights into the early evolution of symbiotic traits.</title>
        <authorList>
            <person name="Miyauchi S."/>
            <person name="Kiss E."/>
            <person name="Kuo A."/>
            <person name="Drula E."/>
            <person name="Kohler A."/>
            <person name="Sanchez-Garcia M."/>
            <person name="Morin E."/>
            <person name="Andreopoulos B."/>
            <person name="Barry K.W."/>
            <person name="Bonito G."/>
            <person name="Buee M."/>
            <person name="Carver A."/>
            <person name="Chen C."/>
            <person name="Cichocki N."/>
            <person name="Clum A."/>
            <person name="Culley D."/>
            <person name="Crous P.W."/>
            <person name="Fauchery L."/>
            <person name="Girlanda M."/>
            <person name="Hayes R.D."/>
            <person name="Keri Z."/>
            <person name="LaButti K."/>
            <person name="Lipzen A."/>
            <person name="Lombard V."/>
            <person name="Magnuson J."/>
            <person name="Maillard F."/>
            <person name="Murat C."/>
            <person name="Nolan M."/>
            <person name="Ohm R.A."/>
            <person name="Pangilinan J."/>
            <person name="Pereira M.F."/>
            <person name="Perotto S."/>
            <person name="Peter M."/>
            <person name="Pfister S."/>
            <person name="Riley R."/>
            <person name="Sitrit Y."/>
            <person name="Stielow J.B."/>
            <person name="Szollosi G."/>
            <person name="Zifcakova L."/>
            <person name="Stursova M."/>
            <person name="Spatafora J.W."/>
            <person name="Tedersoo L."/>
            <person name="Vaario L.M."/>
            <person name="Yamada A."/>
            <person name="Yan M."/>
            <person name="Wang P."/>
            <person name="Xu J."/>
            <person name="Bruns T."/>
            <person name="Baldrian P."/>
            <person name="Vilgalys R."/>
            <person name="Dunand C."/>
            <person name="Henrissat B."/>
            <person name="Grigoriev I.V."/>
            <person name="Hibbett D."/>
            <person name="Nagy L.G."/>
            <person name="Martin F.M."/>
        </authorList>
    </citation>
    <scope>NUCLEOTIDE SEQUENCE</scope>
    <source>
        <strain evidence="3">UP504</strain>
    </source>
</reference>